<proteinExistence type="predicted"/>
<dbReference type="OrthoDB" id="6783358at2759"/>
<comment type="caution">
    <text evidence="1">The sequence shown here is derived from an EMBL/GenBank/DDBJ whole genome shotgun (WGS) entry which is preliminary data.</text>
</comment>
<dbReference type="Proteomes" id="UP000478052">
    <property type="component" value="Unassembled WGS sequence"/>
</dbReference>
<organism evidence="1 2">
    <name type="scientific">Aphis craccivora</name>
    <name type="common">Cowpea aphid</name>
    <dbReference type="NCBI Taxonomy" id="307492"/>
    <lineage>
        <taxon>Eukaryota</taxon>
        <taxon>Metazoa</taxon>
        <taxon>Ecdysozoa</taxon>
        <taxon>Arthropoda</taxon>
        <taxon>Hexapoda</taxon>
        <taxon>Insecta</taxon>
        <taxon>Pterygota</taxon>
        <taxon>Neoptera</taxon>
        <taxon>Paraneoptera</taxon>
        <taxon>Hemiptera</taxon>
        <taxon>Sternorrhyncha</taxon>
        <taxon>Aphidomorpha</taxon>
        <taxon>Aphidoidea</taxon>
        <taxon>Aphididae</taxon>
        <taxon>Aphidini</taxon>
        <taxon>Aphis</taxon>
        <taxon>Aphis</taxon>
    </lineage>
</organism>
<accession>A0A6G0VRW7</accession>
<evidence type="ECO:0000313" key="1">
    <source>
        <dbReference type="EMBL" id="KAF0706295.1"/>
    </source>
</evidence>
<dbReference type="GO" id="GO:0016874">
    <property type="term" value="F:ligase activity"/>
    <property type="evidence" value="ECO:0007669"/>
    <property type="project" value="UniProtKB-KW"/>
</dbReference>
<sequence length="259" mass="30631">MECTQGEHLIDNHAKNIHIKLINPIYHFYLNFLEFVLPIFTNLNLEFQSQKPKIHQIYNKMSAVYRTLLDCYIKPDYLKKHDICEIQYRNSIHYLPNDQIYLGGKCMTDLSNNIIKNNEKDVCINNCLNFYIEGAHQFYKRFPFNSSYIKLLKALSFLDPNNISNIVSIAPAATHFELILNMDLNDLDREWRLLINSVEDYNNETVAFWKTVKNMKKGDDSENRLETETLSGMLNIKNILNFQKKSCYNFEINEEMFID</sequence>
<dbReference type="EMBL" id="VUJU01012960">
    <property type="protein sequence ID" value="KAF0706295.1"/>
    <property type="molecule type" value="Genomic_DNA"/>
</dbReference>
<keyword evidence="1" id="KW-0436">Ligase</keyword>
<reference evidence="1 2" key="1">
    <citation type="submission" date="2019-08" db="EMBL/GenBank/DDBJ databases">
        <title>Whole genome of Aphis craccivora.</title>
        <authorList>
            <person name="Voronova N.V."/>
            <person name="Shulinski R.S."/>
            <person name="Bandarenka Y.V."/>
            <person name="Zhorov D.G."/>
            <person name="Warner D."/>
        </authorList>
    </citation>
    <scope>NUCLEOTIDE SEQUENCE [LARGE SCALE GENOMIC DNA]</scope>
    <source>
        <strain evidence="1">180601</strain>
        <tissue evidence="1">Whole Body</tissue>
    </source>
</reference>
<protein>
    <submittedName>
        <fullName evidence="1">E3 SUMO-protein ligase KIAA1586-like</fullName>
    </submittedName>
</protein>
<name>A0A6G0VRW7_APHCR</name>
<dbReference type="AlphaFoldDB" id="A0A6G0VRW7"/>
<keyword evidence="2" id="KW-1185">Reference proteome</keyword>
<gene>
    <name evidence="1" type="ORF">FWK35_00035708</name>
</gene>
<evidence type="ECO:0000313" key="2">
    <source>
        <dbReference type="Proteomes" id="UP000478052"/>
    </source>
</evidence>